<reference evidence="1" key="1">
    <citation type="submission" date="2017-06" db="EMBL/GenBank/DDBJ databases">
        <title>Novel phages from South African skin metaviromes.</title>
        <authorList>
            <person name="van Zyl L.J."/>
            <person name="Abrahams Y."/>
            <person name="Stander E.A."/>
            <person name="Kirby B.M."/>
            <person name="Clavaud C."/>
            <person name="Farcet C."/>
            <person name="Breton L."/>
            <person name="Trindade M.I."/>
        </authorList>
    </citation>
    <scope>NUCLEOTIDE SEQUENCE</scope>
</reference>
<dbReference type="Pfam" id="PF11673">
    <property type="entry name" value="DUF3269"/>
    <property type="match status" value="1"/>
</dbReference>
<dbReference type="InterPro" id="IPR021687">
    <property type="entry name" value="DUF3269"/>
</dbReference>
<protein>
    <submittedName>
        <fullName evidence="1">Uncharacterized protein</fullName>
    </submittedName>
</protein>
<name>A0A2H4J7T2_9CAUD</name>
<evidence type="ECO:0000313" key="1">
    <source>
        <dbReference type="EMBL" id="ASN70063.1"/>
    </source>
</evidence>
<organism evidence="1">
    <name type="scientific">uncultured Caudovirales phage</name>
    <dbReference type="NCBI Taxonomy" id="2100421"/>
    <lineage>
        <taxon>Viruses</taxon>
        <taxon>Duplodnaviria</taxon>
        <taxon>Heunggongvirae</taxon>
        <taxon>Uroviricota</taxon>
        <taxon>Caudoviricetes</taxon>
        <taxon>Peduoviridae</taxon>
        <taxon>Maltschvirus</taxon>
        <taxon>Maltschvirus maltsch</taxon>
    </lineage>
</organism>
<proteinExistence type="predicted"/>
<gene>
    <name evidence="1" type="ORF">9S1_4</name>
</gene>
<accession>A0A2H4J7T2</accession>
<dbReference type="EMBL" id="MF417901">
    <property type="protein sequence ID" value="ASN70063.1"/>
    <property type="molecule type" value="Genomic_DNA"/>
</dbReference>
<sequence length="82" mass="9628">MKRSGEIKMAIIEKYYLYRPDGTEEIKVEKRESNLNIVKSLTGAHFSEESKKMTDSELKRFKGVYELLYEEELGLQATIFDM</sequence>